<dbReference type="AlphaFoldDB" id="A0A2W7QS25"/>
<reference evidence="7 8" key="1">
    <citation type="submission" date="2018-06" db="EMBL/GenBank/DDBJ databases">
        <title>Genomic Encyclopedia of Archaeal and Bacterial Type Strains, Phase II (KMG-II): from individual species to whole genera.</title>
        <authorList>
            <person name="Goeker M."/>
        </authorList>
    </citation>
    <scope>NUCLEOTIDE SEQUENCE [LARGE SCALE GENOMIC DNA]</scope>
    <source>
        <strain evidence="7 8">DSM 13087</strain>
    </source>
</reference>
<organism evidence="7 8">
    <name type="scientific">Roseinatronobacter thiooxidans</name>
    <dbReference type="NCBI Taxonomy" id="121821"/>
    <lineage>
        <taxon>Bacteria</taxon>
        <taxon>Pseudomonadati</taxon>
        <taxon>Pseudomonadota</taxon>
        <taxon>Alphaproteobacteria</taxon>
        <taxon>Rhodobacterales</taxon>
        <taxon>Paracoccaceae</taxon>
        <taxon>Roseinatronobacter</taxon>
    </lineage>
</organism>
<gene>
    <name evidence="7" type="ORF">LY56_02408</name>
</gene>
<proteinExistence type="predicted"/>
<keyword evidence="8" id="KW-1185">Reference proteome</keyword>
<dbReference type="GO" id="GO:0015159">
    <property type="term" value="F:polysaccharide transmembrane transporter activity"/>
    <property type="evidence" value="ECO:0007669"/>
    <property type="project" value="InterPro"/>
</dbReference>
<dbReference type="Pfam" id="PF10531">
    <property type="entry name" value="SLBB"/>
    <property type="match status" value="1"/>
</dbReference>
<feature type="domain" description="AprE-like long alpha-helical hairpin" evidence="6">
    <location>
        <begin position="161"/>
        <end position="342"/>
    </location>
</feature>
<dbReference type="InterPro" id="IPR019554">
    <property type="entry name" value="Soluble_ligand-bd"/>
</dbReference>
<dbReference type="SUPFAM" id="SSF56954">
    <property type="entry name" value="Outer membrane efflux proteins (OEP)"/>
    <property type="match status" value="1"/>
</dbReference>
<keyword evidence="1 3" id="KW-0732">Signal</keyword>
<evidence type="ECO:0000259" key="5">
    <source>
        <dbReference type="Pfam" id="PF10531"/>
    </source>
</evidence>
<dbReference type="PANTHER" id="PTHR33619:SF3">
    <property type="entry name" value="POLYSACCHARIDE EXPORT PROTEIN GFCE-RELATED"/>
    <property type="match status" value="1"/>
</dbReference>
<dbReference type="EMBL" id="QKZQ01000011">
    <property type="protein sequence ID" value="PZX41205.1"/>
    <property type="molecule type" value="Genomic_DNA"/>
</dbReference>
<dbReference type="Pfam" id="PF02563">
    <property type="entry name" value="Poly_export"/>
    <property type="match status" value="1"/>
</dbReference>
<dbReference type="Gene3D" id="3.10.560.10">
    <property type="entry name" value="Outer membrane lipoprotein wza domain like"/>
    <property type="match status" value="1"/>
</dbReference>
<dbReference type="InterPro" id="IPR058781">
    <property type="entry name" value="HH_AprE-like"/>
</dbReference>
<dbReference type="OrthoDB" id="197007at2"/>
<feature type="domain" description="Polysaccharide export protein N-terminal" evidence="4">
    <location>
        <begin position="20"/>
        <end position="103"/>
    </location>
</feature>
<dbReference type="Pfam" id="PF25994">
    <property type="entry name" value="HH_AprE"/>
    <property type="match status" value="1"/>
</dbReference>
<feature type="domain" description="Soluble ligand binding" evidence="5">
    <location>
        <begin position="111"/>
        <end position="143"/>
    </location>
</feature>
<evidence type="ECO:0000256" key="1">
    <source>
        <dbReference type="ARBA" id="ARBA00022729"/>
    </source>
</evidence>
<sequence>MHNILRAILVVLALTSGARAAEYVLGPQDVVMVRVGHWDAVLGAYVAWTDMNGEYTVTPDGALALPLAGRITAAGQDPGAVATTIATALRNQLVSREEVQVTVDVVGYRPVYVLGAVRTPGAYPYAPGMTVLQAIGLAGGLSQARVEFQRNARTALASLGNYEVLSLALQRRLATEARLVAETDGQGRVEMPPDLEGTGMGTELMAREREIFAARNAALASALSQLDGLERLLQQQIEQMTSQVALRERQLDLATEEMDNITDLVARGLSVAARRIELESRVADQEVRLLELATARLNAEQRLNEVRRERLDLVNTRAREVAEQLLTIRTEIAEYRIRLRTEAALYAEATQYEDGYMQMEGLGSPDMMLTRGNADAVPVTRSDLIRPGDVLELVLPLPGQDAFAPPPAARPILQTQR</sequence>
<feature type="coiled-coil region" evidence="2">
    <location>
        <begin position="219"/>
        <end position="257"/>
    </location>
</feature>
<accession>A0A2W7QS25</accession>
<feature type="coiled-coil region" evidence="2">
    <location>
        <begin position="289"/>
        <end position="316"/>
    </location>
</feature>
<evidence type="ECO:0000259" key="4">
    <source>
        <dbReference type="Pfam" id="PF02563"/>
    </source>
</evidence>
<evidence type="ECO:0000313" key="7">
    <source>
        <dbReference type="EMBL" id="PZX41205.1"/>
    </source>
</evidence>
<evidence type="ECO:0000256" key="2">
    <source>
        <dbReference type="SAM" id="Coils"/>
    </source>
</evidence>
<evidence type="ECO:0000256" key="3">
    <source>
        <dbReference type="SAM" id="SignalP"/>
    </source>
</evidence>
<keyword evidence="2" id="KW-0175">Coiled coil</keyword>
<evidence type="ECO:0000259" key="6">
    <source>
        <dbReference type="Pfam" id="PF25994"/>
    </source>
</evidence>
<evidence type="ECO:0000313" key="8">
    <source>
        <dbReference type="Proteomes" id="UP000249364"/>
    </source>
</evidence>
<dbReference type="InterPro" id="IPR003715">
    <property type="entry name" value="Poly_export_N"/>
</dbReference>
<dbReference type="RefSeq" id="WP_071467978.1">
    <property type="nucleotide sequence ID" value="NZ_MEHT01000001.1"/>
</dbReference>
<feature type="signal peptide" evidence="3">
    <location>
        <begin position="1"/>
        <end position="20"/>
    </location>
</feature>
<feature type="chain" id="PRO_5015846409" evidence="3">
    <location>
        <begin position="21"/>
        <end position="417"/>
    </location>
</feature>
<name>A0A2W7QS25_9RHOB</name>
<comment type="caution">
    <text evidence="7">The sequence shown here is derived from an EMBL/GenBank/DDBJ whole genome shotgun (WGS) entry which is preliminary data.</text>
</comment>
<dbReference type="InterPro" id="IPR049712">
    <property type="entry name" value="Poly_export"/>
</dbReference>
<protein>
    <submittedName>
        <fullName evidence="7">Exopolysaccharide production protein ExoF</fullName>
    </submittedName>
</protein>
<dbReference type="PANTHER" id="PTHR33619">
    <property type="entry name" value="POLYSACCHARIDE EXPORT PROTEIN GFCE-RELATED"/>
    <property type="match status" value="1"/>
</dbReference>
<dbReference type="STRING" id="121821.GCA_001870675_00084"/>
<dbReference type="Proteomes" id="UP000249364">
    <property type="component" value="Unassembled WGS sequence"/>
</dbReference>